<dbReference type="AlphaFoldDB" id="A0A1G2DCX5"/>
<gene>
    <name evidence="1" type="ORF">A2942_04075</name>
</gene>
<name>A0A1G2DCX5_9BACT</name>
<evidence type="ECO:0000313" key="2">
    <source>
        <dbReference type="Proteomes" id="UP000178534"/>
    </source>
</evidence>
<protein>
    <submittedName>
        <fullName evidence="1">Uncharacterized protein</fullName>
    </submittedName>
</protein>
<dbReference type="STRING" id="1798665.A2942_04075"/>
<reference evidence="1 2" key="1">
    <citation type="journal article" date="2016" name="Nat. Commun.">
        <title>Thousands of microbial genomes shed light on interconnected biogeochemical processes in an aquifer system.</title>
        <authorList>
            <person name="Anantharaman K."/>
            <person name="Brown C.T."/>
            <person name="Hug L.A."/>
            <person name="Sharon I."/>
            <person name="Castelle C.J."/>
            <person name="Probst A.J."/>
            <person name="Thomas B.C."/>
            <person name="Singh A."/>
            <person name="Wilkins M.J."/>
            <person name="Karaoz U."/>
            <person name="Brodie E.L."/>
            <person name="Williams K.H."/>
            <person name="Hubbard S.S."/>
            <person name="Banfield J.F."/>
        </authorList>
    </citation>
    <scope>NUCLEOTIDE SEQUENCE [LARGE SCALE GENOMIC DNA]</scope>
</reference>
<sequence length="102" mass="11445">MSDLFFAMLSIFLVVLVGVRGVFVEDTVARDALAREGFTNVRVTDRAFFFVGFRGCDITEAVRIIIVATDPRGVDVPVYVCAGWPLADTRIVYRLRRETTII</sequence>
<proteinExistence type="predicted"/>
<comment type="caution">
    <text evidence="1">The sequence shown here is derived from an EMBL/GenBank/DDBJ whole genome shotgun (WGS) entry which is preliminary data.</text>
</comment>
<dbReference type="Proteomes" id="UP000178534">
    <property type="component" value="Unassembled WGS sequence"/>
</dbReference>
<dbReference type="EMBL" id="MHLP01000038">
    <property type="protein sequence ID" value="OGZ11363.1"/>
    <property type="molecule type" value="Genomic_DNA"/>
</dbReference>
<accession>A0A1G2DCX5</accession>
<organism evidence="1 2">
    <name type="scientific">Candidatus Lloydbacteria bacterium RIFCSPLOWO2_01_FULL_50_20</name>
    <dbReference type="NCBI Taxonomy" id="1798665"/>
    <lineage>
        <taxon>Bacteria</taxon>
        <taxon>Candidatus Lloydiibacteriota</taxon>
    </lineage>
</organism>
<evidence type="ECO:0000313" key="1">
    <source>
        <dbReference type="EMBL" id="OGZ11363.1"/>
    </source>
</evidence>